<keyword evidence="2" id="KW-0732">Signal</keyword>
<dbReference type="CDD" id="cd13401">
    <property type="entry name" value="Slt70-like"/>
    <property type="match status" value="1"/>
</dbReference>
<evidence type="ECO:0000256" key="1">
    <source>
        <dbReference type="ARBA" id="ARBA00007734"/>
    </source>
</evidence>
<accession>A0ABV0JRM7</accession>
<sequence length="750" mass="84559">MRRSRPIFARKNSRLVFSRANQSRRKNQVVLAAVAGLSALVIGTTMLPKKYSGWLEGLVTWVPFQVQNSLLMRENDDSAVARLVSLPAEERTSQLEAIANGKLSLDRSRARYMLASDAIAAKQGEKALSHLKALEHQYPVLSGHILLKRAQAYELTGDKGKAKQTWEELARHSKEPVAAEALYALGKTDKEYWQQAIEEFESHPRTLEIARSLLKENPNQPELMLLLARYAFDTPSITSVLDKLVGYPDAIKPEDWEAIALAYWGNQKYGQASAAYANAPRTPKNAYLAARGLQLAEKKPQAVRAYKQMVQDFPKAEETATALIQIAKMGPAIEAVPYLDQVINQFPDRAGEALVLEASVLDSLKSSEGAAAARQTLLTKYGDSDAAAQYRWKMAQSRARAKDYQSAWKWAKQIATENSDSELGRQATFWTGKWAKKLGKQQEAKQAFEQVVTKYPQSYYAWRSAVHLGWDAGDFSTVRKLDPKVNWPAKRPVLPVGSATLQELYQLGQDKDAWTLWQAEYKNRVKPSVAEQFTDGLIRLAKGDRLQGISKISSLEDRETPEEQAQYETLRQQKAYWQALYPLPYIETIETWSSKHQLNPLLVLSVIRQESRFEPKIRSSAGAMGLMQIIPATGKSVAQKMGVKQYKLDNPKDNIKLGTWALDEMHDRYKNNSLYAIASYNAGSTIISKWLGERSFSDPDEFVENIPFEETQGYVKNVFGNYWNYLRLYNPEVSNQVAKYADGQPTALKK</sequence>
<protein>
    <submittedName>
        <fullName evidence="4">Transglycosylase SLT domain-containing protein</fullName>
    </submittedName>
</protein>
<dbReference type="Pfam" id="PF01464">
    <property type="entry name" value="SLT"/>
    <property type="match status" value="1"/>
</dbReference>
<comment type="similarity">
    <text evidence="1">Belongs to the transglycosylase Slt family.</text>
</comment>
<name>A0ABV0JRM7_9CYAN</name>
<dbReference type="InterPro" id="IPR000189">
    <property type="entry name" value="Transglyc_AS"/>
</dbReference>
<dbReference type="InterPro" id="IPR011990">
    <property type="entry name" value="TPR-like_helical_dom_sf"/>
</dbReference>
<proteinExistence type="inferred from homology"/>
<dbReference type="SUPFAM" id="SSF53955">
    <property type="entry name" value="Lysozyme-like"/>
    <property type="match status" value="1"/>
</dbReference>
<evidence type="ECO:0000256" key="2">
    <source>
        <dbReference type="ARBA" id="ARBA00022729"/>
    </source>
</evidence>
<dbReference type="EMBL" id="JAMPKK010000036">
    <property type="protein sequence ID" value="MEP0866033.1"/>
    <property type="molecule type" value="Genomic_DNA"/>
</dbReference>
<dbReference type="Gene3D" id="1.25.40.10">
    <property type="entry name" value="Tetratricopeptide repeat domain"/>
    <property type="match status" value="2"/>
</dbReference>
<dbReference type="SUPFAM" id="SSF48435">
    <property type="entry name" value="Bacterial muramidases"/>
    <property type="match status" value="1"/>
</dbReference>
<dbReference type="Proteomes" id="UP001442494">
    <property type="component" value="Unassembled WGS sequence"/>
</dbReference>
<dbReference type="PROSITE" id="PS00922">
    <property type="entry name" value="TRANSGLYCOSYLASE"/>
    <property type="match status" value="1"/>
</dbReference>
<gene>
    <name evidence="4" type="ORF">NDI37_16315</name>
</gene>
<evidence type="ECO:0000313" key="4">
    <source>
        <dbReference type="EMBL" id="MEP0866033.1"/>
    </source>
</evidence>
<reference evidence="4 5" key="1">
    <citation type="submission" date="2022-04" db="EMBL/GenBank/DDBJ databases">
        <title>Positive selection, recombination, and allopatry shape intraspecific diversity of widespread and dominant cyanobacteria.</title>
        <authorList>
            <person name="Wei J."/>
            <person name="Shu W."/>
            <person name="Hu C."/>
        </authorList>
    </citation>
    <scope>NUCLEOTIDE SEQUENCE [LARGE SCALE GENOMIC DNA]</scope>
    <source>
        <strain evidence="4 5">GB2-A5</strain>
    </source>
</reference>
<evidence type="ECO:0000313" key="5">
    <source>
        <dbReference type="Proteomes" id="UP001442494"/>
    </source>
</evidence>
<dbReference type="Gene3D" id="1.10.530.10">
    <property type="match status" value="1"/>
</dbReference>
<dbReference type="InterPro" id="IPR019734">
    <property type="entry name" value="TPR_rpt"/>
</dbReference>
<dbReference type="Pfam" id="PF13174">
    <property type="entry name" value="TPR_6"/>
    <property type="match status" value="2"/>
</dbReference>
<dbReference type="PANTHER" id="PTHR37423:SF5">
    <property type="entry name" value="SOLUBLE LYTIC MUREIN TRANSGLYCOSYLASE"/>
    <property type="match status" value="1"/>
</dbReference>
<dbReference type="InterPro" id="IPR023346">
    <property type="entry name" value="Lysozyme-like_dom_sf"/>
</dbReference>
<dbReference type="RefSeq" id="WP_190419502.1">
    <property type="nucleotide sequence ID" value="NZ_JAMPKK010000036.1"/>
</dbReference>
<organism evidence="4 5">
    <name type="scientific">Funiculus sociatus GB2-A5</name>
    <dbReference type="NCBI Taxonomy" id="2933946"/>
    <lineage>
        <taxon>Bacteria</taxon>
        <taxon>Bacillati</taxon>
        <taxon>Cyanobacteriota</taxon>
        <taxon>Cyanophyceae</taxon>
        <taxon>Coleofasciculales</taxon>
        <taxon>Coleofasciculaceae</taxon>
        <taxon>Funiculus</taxon>
    </lineage>
</organism>
<feature type="domain" description="Transglycosylase SLT" evidence="3">
    <location>
        <begin position="588"/>
        <end position="700"/>
    </location>
</feature>
<comment type="caution">
    <text evidence="4">The sequence shown here is derived from an EMBL/GenBank/DDBJ whole genome shotgun (WGS) entry which is preliminary data.</text>
</comment>
<keyword evidence="5" id="KW-1185">Reference proteome</keyword>
<evidence type="ECO:0000259" key="3">
    <source>
        <dbReference type="Pfam" id="PF01464"/>
    </source>
</evidence>
<dbReference type="PANTHER" id="PTHR37423">
    <property type="entry name" value="SOLUBLE LYTIC MUREIN TRANSGLYCOSYLASE-RELATED"/>
    <property type="match status" value="1"/>
</dbReference>
<dbReference type="InterPro" id="IPR008939">
    <property type="entry name" value="Lytic_TGlycosylase_superhlx_U"/>
</dbReference>
<dbReference type="InterPro" id="IPR008258">
    <property type="entry name" value="Transglycosylase_SLT_dom_1"/>
</dbReference>